<evidence type="ECO:0000256" key="1">
    <source>
        <dbReference type="ARBA" id="ARBA00004861"/>
    </source>
</evidence>
<organism evidence="9 10">
    <name type="scientific">Brevibacterium casei</name>
    <dbReference type="NCBI Taxonomy" id="33889"/>
    <lineage>
        <taxon>Bacteria</taxon>
        <taxon>Bacillati</taxon>
        <taxon>Actinomycetota</taxon>
        <taxon>Actinomycetes</taxon>
        <taxon>Micrococcales</taxon>
        <taxon>Brevibacteriaceae</taxon>
        <taxon>Brevibacterium</taxon>
    </lineage>
</organism>
<dbReference type="PROSITE" id="PS00156">
    <property type="entry name" value="OMPDECASE"/>
    <property type="match status" value="1"/>
</dbReference>
<dbReference type="Pfam" id="PF00215">
    <property type="entry name" value="OMPdecase"/>
    <property type="match status" value="1"/>
</dbReference>
<evidence type="ECO:0000259" key="8">
    <source>
        <dbReference type="SMART" id="SM00934"/>
    </source>
</evidence>
<dbReference type="InterPro" id="IPR011060">
    <property type="entry name" value="RibuloseP-bd_barrel"/>
</dbReference>
<keyword evidence="5 9" id="KW-0456">Lyase</keyword>
<dbReference type="GO" id="GO:0004590">
    <property type="term" value="F:orotidine-5'-phosphate decarboxylase activity"/>
    <property type="evidence" value="ECO:0007669"/>
    <property type="project" value="UniProtKB-UniRule"/>
</dbReference>
<proteinExistence type="inferred from homology"/>
<dbReference type="InterPro" id="IPR001754">
    <property type="entry name" value="OMPdeCOase_dom"/>
</dbReference>
<dbReference type="UniPathway" id="UPA00070">
    <property type="reaction ID" value="UER00120"/>
</dbReference>
<feature type="domain" description="Orotidine 5'-phosphate decarboxylase" evidence="8">
    <location>
        <begin position="15"/>
        <end position="276"/>
    </location>
</feature>
<keyword evidence="3" id="KW-0210">Decarboxylase</keyword>
<reference evidence="9 10" key="1">
    <citation type="submission" date="2020-12" db="EMBL/GenBank/DDBJ databases">
        <title>FDA dAtabase for Regulatory Grade micrObial Sequences (FDA-ARGOS): Supporting development and validation of Infectious Disease Dx tests.</title>
        <authorList>
            <person name="Sproer C."/>
            <person name="Gronow S."/>
            <person name="Severitt S."/>
            <person name="Schroder I."/>
            <person name="Tallon L."/>
            <person name="Sadzewicz L."/>
            <person name="Zhao X."/>
            <person name="Boylan J."/>
            <person name="Ott S."/>
            <person name="Bowen H."/>
            <person name="Vavikolanu K."/>
            <person name="Mehta A."/>
            <person name="Aluvathingal J."/>
            <person name="Nadendla S."/>
            <person name="Lowell S."/>
            <person name="Myers T."/>
            <person name="Yan Y."/>
            <person name="Sichtig H."/>
        </authorList>
    </citation>
    <scope>NUCLEOTIDE SEQUENCE [LARGE SCALE GENOMIC DNA]</scope>
    <source>
        <strain evidence="9 10">FDAARGOS_990</strain>
    </source>
</reference>
<evidence type="ECO:0000256" key="2">
    <source>
        <dbReference type="ARBA" id="ARBA00008847"/>
    </source>
</evidence>
<dbReference type="CDD" id="cd04725">
    <property type="entry name" value="OMP_decarboxylase_like"/>
    <property type="match status" value="1"/>
</dbReference>
<dbReference type="GO" id="GO:0006207">
    <property type="term" value="P:'de novo' pyrimidine nucleobase biosynthetic process"/>
    <property type="evidence" value="ECO:0007669"/>
    <property type="project" value="InterPro"/>
</dbReference>
<dbReference type="PANTHER" id="PTHR43375">
    <property type="entry name" value="OROTIDINE 5'-PHOSPHATE DECARBOXYLASE"/>
    <property type="match status" value="1"/>
</dbReference>
<dbReference type="PANTHER" id="PTHR43375:SF1">
    <property type="entry name" value="OROTIDINE 5'-PHOSPHATE DECARBOXYLASE"/>
    <property type="match status" value="1"/>
</dbReference>
<dbReference type="AlphaFoldDB" id="A0A7T4DL98"/>
<evidence type="ECO:0000256" key="5">
    <source>
        <dbReference type="ARBA" id="ARBA00023239"/>
    </source>
</evidence>
<accession>A0A7T4DL98</accession>
<evidence type="ECO:0000256" key="3">
    <source>
        <dbReference type="ARBA" id="ARBA00022793"/>
    </source>
</evidence>
<evidence type="ECO:0000313" key="9">
    <source>
        <dbReference type="EMBL" id="QQB16146.1"/>
    </source>
</evidence>
<gene>
    <name evidence="9" type="primary">pyrF</name>
    <name evidence="9" type="ORF">I6H47_13050</name>
</gene>
<dbReference type="InterPro" id="IPR018089">
    <property type="entry name" value="OMPdecase_AS"/>
</dbReference>
<sequence length="287" mass="28397">MFSTRLTAAMAAHGPVCVGIDPHDHLLETWGLPRSAAGVREFGLRTVEALAGTVAAVKPQAAFFERFGSAGVAALEDTLAACREQGLLTILDVKRGDIGSTMAGYAEAHLLPDSPLSADAITVSPYLGVGALAAAFDLAAAHDRGLFVLALTSNPEGADVQHARTGSGVAGFGDSVAGSVAAAVAARNAELTGGAGELGPFGLVVGATIGSAARDLGFDPSACGGPLLTPGVGAQGAGRDELLDVFGPEALARHQVVVAVSRAVLAAGPAGLAESARSLNASLTATA</sequence>
<evidence type="ECO:0000256" key="4">
    <source>
        <dbReference type="ARBA" id="ARBA00022975"/>
    </source>
</evidence>
<evidence type="ECO:0000256" key="6">
    <source>
        <dbReference type="ARBA" id="ARBA00049157"/>
    </source>
</evidence>
<dbReference type="NCBIfam" id="TIGR02127">
    <property type="entry name" value="pyrF_sub2"/>
    <property type="match status" value="1"/>
</dbReference>
<dbReference type="InterPro" id="IPR011995">
    <property type="entry name" value="OMPdecase_type-2"/>
</dbReference>
<dbReference type="SMART" id="SM00934">
    <property type="entry name" value="OMPdecase"/>
    <property type="match status" value="1"/>
</dbReference>
<dbReference type="RefSeq" id="WP_198500980.1">
    <property type="nucleotide sequence ID" value="NZ_CP065989.1"/>
</dbReference>
<dbReference type="GO" id="GO:0044205">
    <property type="term" value="P:'de novo' UMP biosynthetic process"/>
    <property type="evidence" value="ECO:0007669"/>
    <property type="project" value="UniProtKB-UniPathway"/>
</dbReference>
<dbReference type="SUPFAM" id="SSF51366">
    <property type="entry name" value="Ribulose-phoshate binding barrel"/>
    <property type="match status" value="1"/>
</dbReference>
<evidence type="ECO:0000256" key="7">
    <source>
        <dbReference type="NCBIfam" id="TIGR02127"/>
    </source>
</evidence>
<dbReference type="InterPro" id="IPR013785">
    <property type="entry name" value="Aldolase_TIM"/>
</dbReference>
<dbReference type="EC" id="4.1.1.23" evidence="7"/>
<keyword evidence="4" id="KW-0665">Pyrimidine biosynthesis</keyword>
<dbReference type="EMBL" id="CP065989">
    <property type="protein sequence ID" value="QQB16146.1"/>
    <property type="molecule type" value="Genomic_DNA"/>
</dbReference>
<dbReference type="Proteomes" id="UP000595374">
    <property type="component" value="Chromosome"/>
</dbReference>
<comment type="catalytic activity">
    <reaction evidence="6">
        <text>orotidine 5'-phosphate + H(+) = UMP + CO2</text>
        <dbReference type="Rhea" id="RHEA:11596"/>
        <dbReference type="ChEBI" id="CHEBI:15378"/>
        <dbReference type="ChEBI" id="CHEBI:16526"/>
        <dbReference type="ChEBI" id="CHEBI:57538"/>
        <dbReference type="ChEBI" id="CHEBI:57865"/>
        <dbReference type="EC" id="4.1.1.23"/>
    </reaction>
</comment>
<comment type="pathway">
    <text evidence="1">Pyrimidine metabolism; UMP biosynthesis via de novo pathway; UMP from orotate: step 2/2.</text>
</comment>
<protein>
    <recommendedName>
        <fullName evidence="7">Orotidine-5'-phosphate decarboxylase</fullName>
        <ecNumber evidence="7">4.1.1.23</ecNumber>
    </recommendedName>
</protein>
<comment type="similarity">
    <text evidence="2">Belongs to the OMP decarboxylase family. Type 2 subfamily.</text>
</comment>
<dbReference type="Gene3D" id="3.20.20.70">
    <property type="entry name" value="Aldolase class I"/>
    <property type="match status" value="1"/>
</dbReference>
<evidence type="ECO:0000313" key="10">
    <source>
        <dbReference type="Proteomes" id="UP000595374"/>
    </source>
</evidence>
<name>A0A7T4DL98_9MICO</name>